<name>A0A3R8WC37_STUST</name>
<evidence type="ECO:0000313" key="5">
    <source>
        <dbReference type="Proteomes" id="UP001158076"/>
    </source>
</evidence>
<dbReference type="EMBL" id="JAOCDG010000044">
    <property type="protein sequence ID" value="MDH0690139.1"/>
    <property type="molecule type" value="Genomic_DNA"/>
</dbReference>
<proteinExistence type="predicted"/>
<gene>
    <name evidence="4" type="ORF">N5D09_18765</name>
    <name evidence="3" type="ORF">N7335_16195</name>
</gene>
<dbReference type="RefSeq" id="WP_014595611.1">
    <property type="nucleotide sequence ID" value="NZ_BCAJ01000004.1"/>
</dbReference>
<feature type="compositionally biased region" description="Low complexity" evidence="1">
    <location>
        <begin position="59"/>
        <end position="77"/>
    </location>
</feature>
<evidence type="ECO:0008006" key="6">
    <source>
        <dbReference type="Google" id="ProtNLM"/>
    </source>
</evidence>
<protein>
    <recommendedName>
        <fullName evidence="6">Curli assembly protein CsgC</fullName>
    </recommendedName>
</protein>
<dbReference type="Gene3D" id="2.60.40.2420">
    <property type="match status" value="1"/>
</dbReference>
<comment type="caution">
    <text evidence="3">The sequence shown here is derived from an EMBL/GenBank/DDBJ whole genome shotgun (WGS) entry which is preliminary data.</text>
</comment>
<feature type="region of interest" description="Disordered" evidence="1">
    <location>
        <begin position="57"/>
        <end position="80"/>
    </location>
</feature>
<dbReference type="EMBL" id="JAODZE010000021">
    <property type="protein sequence ID" value="MDH0147932.1"/>
    <property type="molecule type" value="Genomic_DNA"/>
</dbReference>
<dbReference type="InterPro" id="IPR053722">
    <property type="entry name" value="Curli_assembly_CsgC/AgfC"/>
</dbReference>
<feature type="region of interest" description="Disordered" evidence="1">
    <location>
        <begin position="107"/>
        <end position="136"/>
    </location>
</feature>
<organism evidence="3 5">
    <name type="scientific">Stutzerimonas stutzeri</name>
    <name type="common">Pseudomonas stutzeri</name>
    <dbReference type="NCBI Taxonomy" id="316"/>
    <lineage>
        <taxon>Bacteria</taxon>
        <taxon>Pseudomonadati</taxon>
        <taxon>Pseudomonadota</taxon>
        <taxon>Gammaproteobacteria</taxon>
        <taxon>Pseudomonadales</taxon>
        <taxon>Pseudomonadaceae</taxon>
        <taxon>Stutzerimonas</taxon>
    </lineage>
</organism>
<dbReference type="Proteomes" id="UP001161139">
    <property type="component" value="Unassembled WGS sequence"/>
</dbReference>
<evidence type="ECO:0000256" key="2">
    <source>
        <dbReference type="SAM" id="SignalP"/>
    </source>
</evidence>
<dbReference type="Proteomes" id="UP001158076">
    <property type="component" value="Unassembled WGS sequence"/>
</dbReference>
<reference evidence="3" key="1">
    <citation type="submission" date="2022-09" db="EMBL/GenBank/DDBJ databases">
        <title>Intensive care unit water sources are persistently colonized with multi-drug resistant bacteria and are the site of extensive horizontal gene transfer of antibiotic resistance genes.</title>
        <authorList>
            <person name="Diorio-Toth L."/>
        </authorList>
    </citation>
    <scope>NUCLEOTIDE SEQUENCE</scope>
    <source>
        <strain evidence="4">GD03864</strain>
        <strain evidence="3">GD04147</strain>
    </source>
</reference>
<evidence type="ECO:0000256" key="1">
    <source>
        <dbReference type="SAM" id="MobiDB-lite"/>
    </source>
</evidence>
<dbReference type="AlphaFoldDB" id="A0A3R8WC37"/>
<evidence type="ECO:0000313" key="4">
    <source>
        <dbReference type="EMBL" id="MDH0690139.1"/>
    </source>
</evidence>
<feature type="signal peptide" evidence="2">
    <location>
        <begin position="1"/>
        <end position="17"/>
    </location>
</feature>
<evidence type="ECO:0000313" key="3">
    <source>
        <dbReference type="EMBL" id="MDH0147932.1"/>
    </source>
</evidence>
<sequence length="136" mass="14661">MLVMTLAPWLLAAAAAATTDAPVQVRLDLQPAAAEQRLTLSLCFKGSGQQVRYRLKVRSSGTAGTGQTTQSGSLTAGESEQCPLRNRLGIAADTAVEAELQWWIDDQEQPTLLERYPPRGGDSDEEPDPDQPQQLA</sequence>
<keyword evidence="2" id="KW-0732">Signal</keyword>
<accession>A0A3R8WC37</accession>
<feature type="chain" id="PRO_5044396545" description="Curli assembly protein CsgC" evidence="2">
    <location>
        <begin position="18"/>
        <end position="136"/>
    </location>
</feature>